<keyword evidence="2" id="KW-0812">Transmembrane</keyword>
<dbReference type="AlphaFoldDB" id="A0A7L9WNJ8"/>
<dbReference type="KEGG" id="pshq:F3W81_10945"/>
<feature type="transmembrane region" description="Helical" evidence="2">
    <location>
        <begin position="58"/>
        <end position="79"/>
    </location>
</feature>
<protein>
    <submittedName>
        <fullName evidence="3">Uncharacterized protein</fullName>
    </submittedName>
</protein>
<organism evidence="3 4">
    <name type="scientific">Pseudooceanicola spongiae</name>
    <dbReference type="NCBI Taxonomy" id="2613965"/>
    <lineage>
        <taxon>Bacteria</taxon>
        <taxon>Pseudomonadati</taxon>
        <taxon>Pseudomonadota</taxon>
        <taxon>Alphaproteobacteria</taxon>
        <taxon>Rhodobacterales</taxon>
        <taxon>Paracoccaceae</taxon>
        <taxon>Pseudooceanicola</taxon>
    </lineage>
</organism>
<feature type="transmembrane region" description="Helical" evidence="2">
    <location>
        <begin position="85"/>
        <end position="109"/>
    </location>
</feature>
<evidence type="ECO:0000313" key="4">
    <source>
        <dbReference type="Proteomes" id="UP000594118"/>
    </source>
</evidence>
<keyword evidence="2" id="KW-1133">Transmembrane helix</keyword>
<keyword evidence="2" id="KW-0472">Membrane</keyword>
<dbReference type="EMBL" id="CP045201">
    <property type="protein sequence ID" value="QOL81287.1"/>
    <property type="molecule type" value="Genomic_DNA"/>
</dbReference>
<reference evidence="3 4" key="1">
    <citation type="submission" date="2019-10" db="EMBL/GenBank/DDBJ databases">
        <title>Pseudopuniceibacterium sp. HQ09 islated from Antarctica.</title>
        <authorList>
            <person name="Liao L."/>
            <person name="Su S."/>
            <person name="Chen B."/>
            <person name="Yu Y."/>
        </authorList>
    </citation>
    <scope>NUCLEOTIDE SEQUENCE [LARGE SCALE GENOMIC DNA]</scope>
    <source>
        <strain evidence="3 4">HQ09</strain>
    </source>
</reference>
<evidence type="ECO:0000256" key="1">
    <source>
        <dbReference type="SAM" id="MobiDB-lite"/>
    </source>
</evidence>
<gene>
    <name evidence="3" type="ORF">F3W81_10945</name>
</gene>
<sequence length="151" mass="15901">MYEYDIKKGGHGRPYPIDDAQDSHLYGQDGDPSYPYATENASLFTPGHTSSHGQGGSGLGFVIAVLGGLGGLSLAALTYSVGAGMLMSLLVHLTATPLLALLVGLIIVYRPRRLLARIGTAPRAARPQYRTAAYRGPAQRLRQPGSAHEGG</sequence>
<evidence type="ECO:0000313" key="3">
    <source>
        <dbReference type="EMBL" id="QOL81287.1"/>
    </source>
</evidence>
<proteinExistence type="predicted"/>
<accession>A0A7L9WNJ8</accession>
<name>A0A7L9WNJ8_9RHOB</name>
<dbReference type="RefSeq" id="WP_193079205.1">
    <property type="nucleotide sequence ID" value="NZ_CP045201.1"/>
</dbReference>
<feature type="region of interest" description="Disordered" evidence="1">
    <location>
        <begin position="132"/>
        <end position="151"/>
    </location>
</feature>
<evidence type="ECO:0000256" key="2">
    <source>
        <dbReference type="SAM" id="Phobius"/>
    </source>
</evidence>
<dbReference type="Proteomes" id="UP000594118">
    <property type="component" value="Chromosome"/>
</dbReference>
<keyword evidence="4" id="KW-1185">Reference proteome</keyword>